<feature type="domain" description="Integrase zinc-binding" evidence="1">
    <location>
        <begin position="4"/>
        <end position="45"/>
    </location>
</feature>
<dbReference type="EMBL" id="JAODUO010001746">
    <property type="protein sequence ID" value="KAK2159094.1"/>
    <property type="molecule type" value="Genomic_DNA"/>
</dbReference>
<name>A0AAD9JTG4_RIDPI</name>
<dbReference type="PANTHER" id="PTHR37984">
    <property type="entry name" value="PROTEIN CBG26694"/>
    <property type="match status" value="1"/>
</dbReference>
<organism evidence="2 3">
    <name type="scientific">Ridgeia piscesae</name>
    <name type="common">Tubeworm</name>
    <dbReference type="NCBI Taxonomy" id="27915"/>
    <lineage>
        <taxon>Eukaryota</taxon>
        <taxon>Metazoa</taxon>
        <taxon>Spiralia</taxon>
        <taxon>Lophotrochozoa</taxon>
        <taxon>Annelida</taxon>
        <taxon>Polychaeta</taxon>
        <taxon>Sedentaria</taxon>
        <taxon>Canalipalpata</taxon>
        <taxon>Sabellida</taxon>
        <taxon>Siboglinidae</taxon>
        <taxon>Ridgeia</taxon>
    </lineage>
</organism>
<sequence length="95" mass="10845">MKENVYLGHIGINSSLRRARDLIYWPQMSTDIRHYVETCGVCATYAYRQPAESMVMTETPDLPGQKGGADLFSWSGRDYVVIADYHGGFFKLDYL</sequence>
<dbReference type="AlphaFoldDB" id="A0AAD9JTG4"/>
<keyword evidence="3" id="KW-1185">Reference proteome</keyword>
<reference evidence="2" key="1">
    <citation type="journal article" date="2023" name="Mol. Biol. Evol.">
        <title>Third-Generation Sequencing Reveals the Adaptive Role of the Epigenome in Three Deep-Sea Polychaetes.</title>
        <authorList>
            <person name="Perez M."/>
            <person name="Aroh O."/>
            <person name="Sun Y."/>
            <person name="Lan Y."/>
            <person name="Juniper S.K."/>
            <person name="Young C.R."/>
            <person name="Angers B."/>
            <person name="Qian P.Y."/>
        </authorList>
    </citation>
    <scope>NUCLEOTIDE SEQUENCE</scope>
    <source>
        <strain evidence="2">R07B-5</strain>
    </source>
</reference>
<dbReference type="InterPro" id="IPR041588">
    <property type="entry name" value="Integrase_H2C2"/>
</dbReference>
<dbReference type="PANTHER" id="PTHR37984:SF8">
    <property type="entry name" value="CCHC-TYPE DOMAIN-CONTAINING PROTEIN"/>
    <property type="match status" value="1"/>
</dbReference>
<comment type="caution">
    <text evidence="2">The sequence shown here is derived from an EMBL/GenBank/DDBJ whole genome shotgun (WGS) entry which is preliminary data.</text>
</comment>
<evidence type="ECO:0000313" key="3">
    <source>
        <dbReference type="Proteomes" id="UP001209878"/>
    </source>
</evidence>
<dbReference type="Proteomes" id="UP001209878">
    <property type="component" value="Unassembled WGS sequence"/>
</dbReference>
<protein>
    <recommendedName>
        <fullName evidence="1">Integrase zinc-binding domain-containing protein</fullName>
    </recommendedName>
</protein>
<dbReference type="Pfam" id="PF17921">
    <property type="entry name" value="Integrase_H2C2"/>
    <property type="match status" value="1"/>
</dbReference>
<proteinExistence type="predicted"/>
<evidence type="ECO:0000259" key="1">
    <source>
        <dbReference type="Pfam" id="PF17921"/>
    </source>
</evidence>
<dbReference type="Gene3D" id="1.10.340.70">
    <property type="match status" value="1"/>
</dbReference>
<dbReference type="InterPro" id="IPR050951">
    <property type="entry name" value="Retrovirus_Pol_polyprotein"/>
</dbReference>
<accession>A0AAD9JTG4</accession>
<evidence type="ECO:0000313" key="2">
    <source>
        <dbReference type="EMBL" id="KAK2159094.1"/>
    </source>
</evidence>
<gene>
    <name evidence="2" type="ORF">NP493_1750g00043</name>
</gene>